<dbReference type="Proteomes" id="UP000663861">
    <property type="component" value="Unassembled WGS sequence"/>
</dbReference>
<dbReference type="SUPFAM" id="SSF52540">
    <property type="entry name" value="P-loop containing nucleoside triphosphate hydrolases"/>
    <property type="match status" value="1"/>
</dbReference>
<feature type="domain" description="Orc1-like AAA ATPase" evidence="2">
    <location>
        <begin position="172"/>
        <end position="297"/>
    </location>
</feature>
<dbReference type="InterPro" id="IPR056808">
    <property type="entry name" value="HTH_AAA"/>
</dbReference>
<evidence type="ECO:0000259" key="2">
    <source>
        <dbReference type="Pfam" id="PF13191"/>
    </source>
</evidence>
<evidence type="ECO:0000259" key="3">
    <source>
        <dbReference type="Pfam" id="PF24913"/>
    </source>
</evidence>
<dbReference type="Pfam" id="PF13191">
    <property type="entry name" value="AAA_16"/>
    <property type="match status" value="1"/>
</dbReference>
<dbReference type="PANTHER" id="PTHR36168">
    <property type="entry name" value="CHROMOSOME 1, WHOLE GENOME SHOTGUN SEQUENCE"/>
    <property type="match status" value="1"/>
</dbReference>
<feature type="domain" description="AAA protein C-terminal winged helix" evidence="3">
    <location>
        <begin position="437"/>
        <end position="564"/>
    </location>
</feature>
<evidence type="ECO:0000313" key="5">
    <source>
        <dbReference type="Proteomes" id="UP000663861"/>
    </source>
</evidence>
<gene>
    <name evidence="4" type="ORF">RDB_LOCUS68023</name>
</gene>
<reference evidence="4" key="1">
    <citation type="submission" date="2021-01" db="EMBL/GenBank/DDBJ databases">
        <authorList>
            <person name="Kaushik A."/>
        </authorList>
    </citation>
    <scope>NUCLEOTIDE SEQUENCE</scope>
    <source>
        <strain evidence="4">AG4-RS23</strain>
    </source>
</reference>
<protein>
    <recommendedName>
        <fullName evidence="6">AAA+ ATPase domain-containing protein</fullName>
    </recommendedName>
</protein>
<keyword evidence="1" id="KW-0472">Membrane</keyword>
<evidence type="ECO:0000313" key="4">
    <source>
        <dbReference type="EMBL" id="CAE6460529.1"/>
    </source>
</evidence>
<dbReference type="InterPro" id="IPR027417">
    <property type="entry name" value="P-loop_NTPase"/>
</dbReference>
<dbReference type="AlphaFoldDB" id="A0A8H3BL36"/>
<organism evidence="4 5">
    <name type="scientific">Rhizoctonia solani</name>
    <dbReference type="NCBI Taxonomy" id="456999"/>
    <lineage>
        <taxon>Eukaryota</taxon>
        <taxon>Fungi</taxon>
        <taxon>Dikarya</taxon>
        <taxon>Basidiomycota</taxon>
        <taxon>Agaricomycotina</taxon>
        <taxon>Agaricomycetes</taxon>
        <taxon>Cantharellales</taxon>
        <taxon>Ceratobasidiaceae</taxon>
        <taxon>Rhizoctonia</taxon>
    </lineage>
</organism>
<keyword evidence="1" id="KW-0812">Transmembrane</keyword>
<dbReference type="Pfam" id="PF24913">
    <property type="entry name" value="WHD_AAA_fung"/>
    <property type="match status" value="1"/>
</dbReference>
<proteinExistence type="predicted"/>
<keyword evidence="1" id="KW-1133">Transmembrane helix</keyword>
<feature type="transmembrane region" description="Helical" evidence="1">
    <location>
        <begin position="91"/>
        <end position="112"/>
    </location>
</feature>
<name>A0A8H3BL36_9AGAM</name>
<dbReference type="InterPro" id="IPR041664">
    <property type="entry name" value="AAA_16"/>
</dbReference>
<dbReference type="Gene3D" id="3.40.50.300">
    <property type="entry name" value="P-loop containing nucleotide triphosphate hydrolases"/>
    <property type="match status" value="1"/>
</dbReference>
<sequence length="596" mass="67948">MLNRSCTISKRIISRVTANVTPPGILKKIAPNQTSLRLFTRNILPLQNQTERLERTAGNLNHGSLDDHRRFEFKRDDYPTTPKSWGGGMDAVITAVTGVVVIFFGGIAYVAWYKADVLNKIEEAFAPGYDPVLELMSYPSPSVRNYALSTWQVKRKEQALVDSIMLGKEAGHYFLFLGPNGSGKTTMMVDAMRKVNADGVTICDAHPDLEVFRLRLGKALNYEYNEDSQTGLFQRRDPREGGARLDIERAMNKLEKVAIRRARKRGRPIVLVINDVHLFNNDEDGRLLLQQLQQRAEGWAESGIVTMVFCSDDFWPYSVMRQIANRMQIFSFETRTGQIANRMQIFSVKDLEPLEAFKALKKLRQESMGKADIESDEILAHAAKTSGGRLSYLNRLARSRDIKHTLQNLKNNEKSWLLDIKHTLQNLKNNEKSWLLSNYGLIPNCDDDVEEEAKWASCTWLLLREFVRRRTEMEKEFAASKTSEEEPAIDHVPAPSIPYYECRRIMTRGDFLTRLDQMNIISIDVHHQVQLDSMLTLEAAREVVSGPEFEPMLQGVLARVDELESLGRTRELTFKDVKPGDRIQVVIDKTGKPSNP</sequence>
<comment type="caution">
    <text evidence="4">The sequence shown here is derived from an EMBL/GenBank/DDBJ whole genome shotgun (WGS) entry which is preliminary data.</text>
</comment>
<dbReference type="EMBL" id="CAJMWY010001172">
    <property type="protein sequence ID" value="CAE6460529.1"/>
    <property type="molecule type" value="Genomic_DNA"/>
</dbReference>
<evidence type="ECO:0008006" key="6">
    <source>
        <dbReference type="Google" id="ProtNLM"/>
    </source>
</evidence>
<dbReference type="PANTHER" id="PTHR36168:SF1">
    <property type="entry name" value="ORC1-LIKE AAA ATPASE DOMAIN-CONTAINING PROTEIN"/>
    <property type="match status" value="1"/>
</dbReference>
<evidence type="ECO:0000256" key="1">
    <source>
        <dbReference type="SAM" id="Phobius"/>
    </source>
</evidence>
<accession>A0A8H3BL36</accession>